<name>A0ACC1MM64_9HYPO</name>
<protein>
    <submittedName>
        <fullName evidence="1">Uncharacterized protein</fullName>
    </submittedName>
</protein>
<accession>A0ACC1MM64</accession>
<sequence length="163" mass="17884">MDYLTAPMLSVGQTENVRKVTANLLPCRIYHDGSIEPIGSYWKPSDTTNGSKQAYFRGRKLQGTALPLPDGYHGLVVERAADQLKIEATTSADGTNRNGADEVIALETVGTMQATGEFDEMVVWSHESMATAAADPYVRTIEEWLQTSEKIHSFDCGITEQAK</sequence>
<evidence type="ECO:0000313" key="2">
    <source>
        <dbReference type="Proteomes" id="UP001143910"/>
    </source>
</evidence>
<reference evidence="1" key="1">
    <citation type="submission" date="2022-08" db="EMBL/GenBank/DDBJ databases">
        <title>Genome Sequence of Lecanicillium fungicola.</title>
        <authorList>
            <person name="Buettner E."/>
        </authorList>
    </citation>
    <scope>NUCLEOTIDE SEQUENCE</scope>
    <source>
        <strain evidence="1">Babe33</strain>
    </source>
</reference>
<dbReference type="EMBL" id="JANJQO010002295">
    <property type="protein sequence ID" value="KAJ2967431.1"/>
    <property type="molecule type" value="Genomic_DNA"/>
</dbReference>
<keyword evidence="2" id="KW-1185">Reference proteome</keyword>
<proteinExistence type="predicted"/>
<comment type="caution">
    <text evidence="1">The sequence shown here is derived from an EMBL/GenBank/DDBJ whole genome shotgun (WGS) entry which is preliminary data.</text>
</comment>
<gene>
    <name evidence="1" type="ORF">NQ176_g9663</name>
</gene>
<organism evidence="1 2">
    <name type="scientific">Zarea fungicola</name>
    <dbReference type="NCBI Taxonomy" id="93591"/>
    <lineage>
        <taxon>Eukaryota</taxon>
        <taxon>Fungi</taxon>
        <taxon>Dikarya</taxon>
        <taxon>Ascomycota</taxon>
        <taxon>Pezizomycotina</taxon>
        <taxon>Sordariomycetes</taxon>
        <taxon>Hypocreomycetidae</taxon>
        <taxon>Hypocreales</taxon>
        <taxon>Cordycipitaceae</taxon>
        <taxon>Zarea</taxon>
    </lineage>
</organism>
<dbReference type="Proteomes" id="UP001143910">
    <property type="component" value="Unassembled WGS sequence"/>
</dbReference>
<evidence type="ECO:0000313" key="1">
    <source>
        <dbReference type="EMBL" id="KAJ2967431.1"/>
    </source>
</evidence>